<evidence type="ECO:0000313" key="2">
    <source>
        <dbReference type="EMBL" id="KEQ63687.1"/>
    </source>
</evidence>
<dbReference type="HOGENOM" id="CLU_1474897_0_0_1"/>
<dbReference type="EMBL" id="KL584830">
    <property type="protein sequence ID" value="KEQ63687.1"/>
    <property type="molecule type" value="Genomic_DNA"/>
</dbReference>
<reference evidence="2 3" key="1">
    <citation type="journal article" date="2014" name="BMC Genomics">
        <title>Genome sequencing of four Aureobasidium pullulans varieties: biotechnological potential, stress tolerance, and description of new species.</title>
        <authorList>
            <person name="Gostin Ar C."/>
            <person name="Ohm R.A."/>
            <person name="Kogej T."/>
            <person name="Sonjak S."/>
            <person name="Turk M."/>
            <person name="Zajc J."/>
            <person name="Zalar P."/>
            <person name="Grube M."/>
            <person name="Sun H."/>
            <person name="Han J."/>
            <person name="Sharma A."/>
            <person name="Chiniquy J."/>
            <person name="Ngan C.Y."/>
            <person name="Lipzen A."/>
            <person name="Barry K."/>
            <person name="Grigoriev I.V."/>
            <person name="Gunde-Cimerman N."/>
        </authorList>
    </citation>
    <scope>NUCLEOTIDE SEQUENCE [LARGE SCALE GENOMIC DNA]</scope>
    <source>
        <strain evidence="2 3">CBS 110374</strain>
    </source>
</reference>
<dbReference type="STRING" id="1043003.A0A074W1B2"/>
<evidence type="ECO:0000256" key="1">
    <source>
        <dbReference type="SAM" id="MobiDB-lite"/>
    </source>
</evidence>
<sequence length="178" mass="20745">MGRPHLVQTQRPARPPFQHDEAHLPLTVPRRTQIRMPLPDDDPLFTALFVLKDDVPTNMINDYLQKVIKHSNVYNLWLADMDPQNLTEDDEDATIPPVDPTWQSPFVGKTSEEAFEYLATIPLQMALNRGYLVVLDRALYEQKDWVIIYRINEEGEITCIPCTAHMTLVYIDSYLWHR</sequence>
<dbReference type="GeneID" id="63921306"/>
<dbReference type="Proteomes" id="UP000030672">
    <property type="component" value="Unassembled WGS sequence"/>
</dbReference>
<feature type="region of interest" description="Disordered" evidence="1">
    <location>
        <begin position="1"/>
        <end position="22"/>
    </location>
</feature>
<protein>
    <submittedName>
        <fullName evidence="2">Uncharacterized protein</fullName>
    </submittedName>
</protein>
<name>A0A074W1B2_AURM1</name>
<keyword evidence="3" id="KW-1185">Reference proteome</keyword>
<evidence type="ECO:0000313" key="3">
    <source>
        <dbReference type="Proteomes" id="UP000030672"/>
    </source>
</evidence>
<dbReference type="RefSeq" id="XP_040880710.1">
    <property type="nucleotide sequence ID" value="XM_041027933.1"/>
</dbReference>
<dbReference type="AlphaFoldDB" id="A0A074W1B2"/>
<gene>
    <name evidence="2" type="ORF">M437DRAFT_83418</name>
</gene>
<accession>A0A074W1B2</accession>
<proteinExistence type="predicted"/>
<organism evidence="2 3">
    <name type="scientific">Aureobasidium melanogenum (strain CBS 110374)</name>
    <name type="common">Aureobasidium pullulans var. melanogenum</name>
    <dbReference type="NCBI Taxonomy" id="1043003"/>
    <lineage>
        <taxon>Eukaryota</taxon>
        <taxon>Fungi</taxon>
        <taxon>Dikarya</taxon>
        <taxon>Ascomycota</taxon>
        <taxon>Pezizomycotina</taxon>
        <taxon>Dothideomycetes</taxon>
        <taxon>Dothideomycetidae</taxon>
        <taxon>Dothideales</taxon>
        <taxon>Saccotheciaceae</taxon>
        <taxon>Aureobasidium</taxon>
    </lineage>
</organism>